<keyword evidence="2" id="KW-1185">Reference proteome</keyword>
<organism evidence="1 2">
    <name type="scientific">Gigaspora margarita</name>
    <dbReference type="NCBI Taxonomy" id="4874"/>
    <lineage>
        <taxon>Eukaryota</taxon>
        <taxon>Fungi</taxon>
        <taxon>Fungi incertae sedis</taxon>
        <taxon>Mucoromycota</taxon>
        <taxon>Glomeromycotina</taxon>
        <taxon>Glomeromycetes</taxon>
        <taxon>Diversisporales</taxon>
        <taxon>Gigasporaceae</taxon>
        <taxon>Gigaspora</taxon>
    </lineage>
</organism>
<reference evidence="1 2" key="1">
    <citation type="submission" date="2021-06" db="EMBL/GenBank/DDBJ databases">
        <authorList>
            <person name="Kallberg Y."/>
            <person name="Tangrot J."/>
            <person name="Rosling A."/>
        </authorList>
    </citation>
    <scope>NUCLEOTIDE SEQUENCE [LARGE SCALE GENOMIC DNA]</scope>
    <source>
        <strain evidence="1 2">120-4 pot B 10/14</strain>
    </source>
</reference>
<sequence>MTITSPRPIILPQHCPIQELTKGHPIHVIIEETGMKKCLCSKILFKSDNSTYGILQDNEYYKERDDFWTPISEPSIRRRIENDDWDDMNPGDAEKC</sequence>
<evidence type="ECO:0000313" key="1">
    <source>
        <dbReference type="EMBL" id="CAG8461594.1"/>
    </source>
</evidence>
<dbReference type="Proteomes" id="UP000789901">
    <property type="component" value="Unassembled WGS sequence"/>
</dbReference>
<accession>A0ABM8VW73</accession>
<comment type="caution">
    <text evidence="1">The sequence shown here is derived from an EMBL/GenBank/DDBJ whole genome shotgun (WGS) entry which is preliminary data.</text>
</comment>
<evidence type="ECO:0000313" key="2">
    <source>
        <dbReference type="Proteomes" id="UP000789901"/>
    </source>
</evidence>
<name>A0ABM8VW73_GIGMA</name>
<gene>
    <name evidence="1" type="ORF">GMARGA_LOCUS333</name>
</gene>
<protein>
    <submittedName>
        <fullName evidence="1">25910_t:CDS:1</fullName>
    </submittedName>
</protein>
<proteinExistence type="predicted"/>
<dbReference type="EMBL" id="CAJVQB010000053">
    <property type="protein sequence ID" value="CAG8461594.1"/>
    <property type="molecule type" value="Genomic_DNA"/>
</dbReference>